<evidence type="ECO:0000256" key="9">
    <source>
        <dbReference type="ARBA" id="ARBA00023170"/>
    </source>
</evidence>
<dbReference type="GO" id="GO:0007204">
    <property type="term" value="P:positive regulation of cytosolic calcium ion concentration"/>
    <property type="evidence" value="ECO:0007669"/>
    <property type="project" value="TreeGrafter"/>
</dbReference>
<dbReference type="PRINTS" id="PR00237">
    <property type="entry name" value="GPCRRHODOPSN"/>
</dbReference>
<evidence type="ECO:0000256" key="8">
    <source>
        <dbReference type="ARBA" id="ARBA00023157"/>
    </source>
</evidence>
<dbReference type="GO" id="GO:0004878">
    <property type="term" value="F:complement component C5a receptor activity"/>
    <property type="evidence" value="ECO:0007669"/>
    <property type="project" value="TreeGrafter"/>
</dbReference>
<evidence type="ECO:0000256" key="12">
    <source>
        <dbReference type="RuleBase" id="RU000688"/>
    </source>
</evidence>
<feature type="transmembrane region" description="Helical" evidence="13">
    <location>
        <begin position="360"/>
        <end position="383"/>
    </location>
</feature>
<evidence type="ECO:0000313" key="15">
    <source>
        <dbReference type="EMBL" id="ROJ25282.1"/>
    </source>
</evidence>
<dbReference type="InterPro" id="IPR000826">
    <property type="entry name" value="Formyl_rcpt-rel"/>
</dbReference>
<keyword evidence="16" id="KW-1185">Reference proteome</keyword>
<evidence type="ECO:0000256" key="6">
    <source>
        <dbReference type="ARBA" id="ARBA00023040"/>
    </source>
</evidence>
<dbReference type="Pfam" id="PF00001">
    <property type="entry name" value="7tm_1"/>
    <property type="match status" value="1"/>
</dbReference>
<gene>
    <name evidence="15" type="ORF">DPX16_20095</name>
</gene>
<evidence type="ECO:0000256" key="4">
    <source>
        <dbReference type="ARBA" id="ARBA00022692"/>
    </source>
</evidence>
<dbReference type="EMBL" id="RJVU01063416">
    <property type="protein sequence ID" value="ROJ25282.1"/>
    <property type="molecule type" value="Genomic_DNA"/>
</dbReference>
<dbReference type="PANTHER" id="PTHR24225">
    <property type="entry name" value="CHEMOTACTIC RECEPTOR"/>
    <property type="match status" value="1"/>
</dbReference>
<comment type="similarity">
    <text evidence="12">Belongs to the G-protein coupled receptor 1 family.</text>
</comment>
<keyword evidence="2" id="KW-1003">Cell membrane</keyword>
<dbReference type="AlphaFoldDB" id="A0A3N0XQP5"/>
<keyword evidence="10 12" id="KW-0807">Transducer</keyword>
<dbReference type="PRINTS" id="PR00526">
    <property type="entry name" value="FMETLEUPHER"/>
</dbReference>
<comment type="caution">
    <text evidence="15">The sequence shown here is derived from an EMBL/GenBank/DDBJ whole genome shotgun (WGS) entry which is preliminary data.</text>
</comment>
<evidence type="ECO:0000256" key="2">
    <source>
        <dbReference type="ARBA" id="ARBA00022475"/>
    </source>
</evidence>
<name>A0A3N0XQP5_ANAGA</name>
<keyword evidence="4 12" id="KW-0812">Transmembrane</keyword>
<feature type="transmembrane region" description="Helical" evidence="13">
    <location>
        <begin position="395"/>
        <end position="420"/>
    </location>
</feature>
<feature type="transmembrane region" description="Helical" evidence="13">
    <location>
        <begin position="432"/>
        <end position="458"/>
    </location>
</feature>
<reference evidence="15 16" key="1">
    <citation type="submission" date="2018-10" db="EMBL/GenBank/DDBJ databases">
        <title>Genome assembly for a Yunnan-Guizhou Plateau 3E fish, Anabarilius grahami (Regan), and its evolutionary and genetic applications.</title>
        <authorList>
            <person name="Jiang W."/>
        </authorList>
    </citation>
    <scope>NUCLEOTIDE SEQUENCE [LARGE SCALE GENOMIC DNA]</scope>
    <source>
        <strain evidence="15">AG-KIZ</strain>
        <tissue evidence="15">Muscle</tissue>
    </source>
</reference>
<keyword evidence="8" id="KW-1015">Disulfide bond</keyword>
<dbReference type="FunFam" id="1.20.1070.10:FF:000034">
    <property type="entry name" value="G-protein coupled receptor 1"/>
    <property type="match status" value="1"/>
</dbReference>
<accession>A0A3N0XQP5</accession>
<feature type="domain" description="G-protein coupled receptors family 1 profile" evidence="14">
    <location>
        <begin position="212"/>
        <end position="456"/>
    </location>
</feature>
<feature type="transmembrane region" description="Helical" evidence="13">
    <location>
        <begin position="200"/>
        <end position="221"/>
    </location>
</feature>
<dbReference type="GO" id="GO:0004930">
    <property type="term" value="F:G protein-coupled receptor activity"/>
    <property type="evidence" value="ECO:0007669"/>
    <property type="project" value="UniProtKB-KW"/>
</dbReference>
<feature type="transmembrane region" description="Helical" evidence="13">
    <location>
        <begin position="264"/>
        <end position="289"/>
    </location>
</feature>
<protein>
    <submittedName>
        <fullName evidence="15">C3a anaphylatoxin chemotactic receptor</fullName>
    </submittedName>
</protein>
<dbReference type="Proteomes" id="UP000281406">
    <property type="component" value="Unassembled WGS sequence"/>
</dbReference>
<dbReference type="PROSITE" id="PS00237">
    <property type="entry name" value="G_PROTEIN_RECEP_F1_1"/>
    <property type="match status" value="1"/>
</dbReference>
<evidence type="ECO:0000256" key="3">
    <source>
        <dbReference type="ARBA" id="ARBA00022500"/>
    </source>
</evidence>
<dbReference type="InterPro" id="IPR017452">
    <property type="entry name" value="GPCR_Rhodpsn_7TM"/>
</dbReference>
<feature type="transmembrane region" description="Helical" evidence="13">
    <location>
        <begin position="309"/>
        <end position="330"/>
    </location>
</feature>
<dbReference type="GO" id="GO:0007200">
    <property type="term" value="P:phospholipase C-activating G protein-coupled receptor signaling pathway"/>
    <property type="evidence" value="ECO:0007669"/>
    <property type="project" value="TreeGrafter"/>
</dbReference>
<comment type="similarity">
    <text evidence="11">Belongs to the chemokine-like receptor (CMKLR) family.</text>
</comment>
<dbReference type="SUPFAM" id="SSF81321">
    <property type="entry name" value="Family A G protein-coupled receptor-like"/>
    <property type="match status" value="1"/>
</dbReference>
<dbReference type="OrthoDB" id="9835842at2759"/>
<dbReference type="GO" id="GO:0005886">
    <property type="term" value="C:plasma membrane"/>
    <property type="evidence" value="ECO:0007669"/>
    <property type="project" value="UniProtKB-SubCell"/>
</dbReference>
<evidence type="ECO:0000256" key="7">
    <source>
        <dbReference type="ARBA" id="ARBA00023136"/>
    </source>
</evidence>
<evidence type="ECO:0000256" key="13">
    <source>
        <dbReference type="SAM" id="Phobius"/>
    </source>
</evidence>
<keyword evidence="5 13" id="KW-1133">Transmembrane helix</keyword>
<evidence type="ECO:0000256" key="10">
    <source>
        <dbReference type="ARBA" id="ARBA00023224"/>
    </source>
</evidence>
<dbReference type="Gene3D" id="1.20.1070.10">
    <property type="entry name" value="Rhodopsin 7-helix transmembrane proteins"/>
    <property type="match status" value="1"/>
</dbReference>
<feature type="transmembrane region" description="Helical" evidence="13">
    <location>
        <begin position="233"/>
        <end position="252"/>
    </location>
</feature>
<keyword evidence="6 12" id="KW-0297">G-protein coupled receptor</keyword>
<keyword evidence="7 13" id="KW-0472">Membrane</keyword>
<evidence type="ECO:0000256" key="5">
    <source>
        <dbReference type="ARBA" id="ARBA00022989"/>
    </source>
</evidence>
<proteinExistence type="inferred from homology"/>
<evidence type="ECO:0000256" key="11">
    <source>
        <dbReference type="ARBA" id="ARBA00025736"/>
    </source>
</evidence>
<comment type="subcellular location">
    <subcellularLocation>
        <location evidence="1">Cell membrane</location>
        <topology evidence="1">Multi-pass membrane protein</topology>
    </subcellularLocation>
</comment>
<dbReference type="PROSITE" id="PS50262">
    <property type="entry name" value="G_PROTEIN_RECEP_F1_2"/>
    <property type="match status" value="1"/>
</dbReference>
<evidence type="ECO:0000313" key="16">
    <source>
        <dbReference type="Proteomes" id="UP000281406"/>
    </source>
</evidence>
<dbReference type="GO" id="GO:0006935">
    <property type="term" value="P:chemotaxis"/>
    <property type="evidence" value="ECO:0007669"/>
    <property type="project" value="UniProtKB-KW"/>
</dbReference>
<dbReference type="PANTHER" id="PTHR24225:SF29">
    <property type="entry name" value="C5A ANAPHYLATOXIN CHEMOTACTIC RECEPTOR 1"/>
    <property type="match status" value="1"/>
</dbReference>
<dbReference type="GO" id="GO:0006954">
    <property type="term" value="P:inflammatory response"/>
    <property type="evidence" value="ECO:0007669"/>
    <property type="project" value="TreeGrafter"/>
</dbReference>
<keyword evidence="3" id="KW-0145">Chemotaxis</keyword>
<dbReference type="InterPro" id="IPR000276">
    <property type="entry name" value="GPCR_Rhodpsn"/>
</dbReference>
<sequence>MLCNLTHLPVRYLPVRYLPVRYLPVRYLPVRYLPVRYLPVPWITCSLDYLFATCLFPGLPVRYLPVPRITCSLLACSLDYLFATCLFPGLPVRYLPVPWITCSLLTCSLDYLFATYLFPGLPVPWITLNSRPRSSPHSSVPSGPLENRKTSLTTDKTFPRQACLPGYPSPIINSNKMDYYYNNQNETDYLWKYMSVSSQVFFYLTLILGVPGNAFVVYVAGMKMKRTVNTVGFLNLAIADLFCCLSTLYFVAESFLEENWLYGSIFMCQIVPFIMHITMFASVFTLSLISLDRFTLVITPVWAKNHRSLLIAQLSSVAAWVLALILSLPFMTIKENSTDGISYCLDYEFEKEETYRRLCIIRFVFGFLIPLICITTCYGFIAHKLGRSHFNSERVFRIMLAIIVAFFLCWLPYHIVHLIIIFHNDEETSSFFVALVAYPLAISLAYVNSCLNPILYVFMGKDFKSKVKLSLRRVFERAFSEEGTQASRSTQPQQMHSV</sequence>
<evidence type="ECO:0000256" key="1">
    <source>
        <dbReference type="ARBA" id="ARBA00004651"/>
    </source>
</evidence>
<organism evidence="15 16">
    <name type="scientific">Anabarilius grahami</name>
    <name type="common">Kanglang fish</name>
    <name type="synonym">Barilius grahami</name>
    <dbReference type="NCBI Taxonomy" id="495550"/>
    <lineage>
        <taxon>Eukaryota</taxon>
        <taxon>Metazoa</taxon>
        <taxon>Chordata</taxon>
        <taxon>Craniata</taxon>
        <taxon>Vertebrata</taxon>
        <taxon>Euteleostomi</taxon>
        <taxon>Actinopterygii</taxon>
        <taxon>Neopterygii</taxon>
        <taxon>Teleostei</taxon>
        <taxon>Ostariophysi</taxon>
        <taxon>Cypriniformes</taxon>
        <taxon>Xenocyprididae</taxon>
        <taxon>Xenocypridinae</taxon>
        <taxon>Xenocypridinae incertae sedis</taxon>
        <taxon>Anabarilius</taxon>
    </lineage>
</organism>
<evidence type="ECO:0000259" key="14">
    <source>
        <dbReference type="PROSITE" id="PS50262"/>
    </source>
</evidence>
<keyword evidence="9 12" id="KW-0675">Receptor</keyword>